<protein>
    <submittedName>
        <fullName evidence="7">Mannose-1-phosphate guanylyltransferase</fullName>
        <ecNumber evidence="7">2.7.7.13</ecNumber>
    </submittedName>
</protein>
<evidence type="ECO:0000256" key="4">
    <source>
        <dbReference type="ARBA" id="ARBA00023134"/>
    </source>
</evidence>
<proteinExistence type="predicted"/>
<dbReference type="PANTHER" id="PTHR46390">
    <property type="entry name" value="MANNOSE-1-PHOSPHATE GUANYLYLTRANSFERASE"/>
    <property type="match status" value="1"/>
</dbReference>
<dbReference type="InterPro" id="IPR049577">
    <property type="entry name" value="GMPP_N"/>
</dbReference>
<keyword evidence="3" id="KW-0547">Nucleotide-binding</keyword>
<dbReference type="EMBL" id="UOGJ01000146">
    <property type="protein sequence ID" value="VAX37985.1"/>
    <property type="molecule type" value="Genomic_DNA"/>
</dbReference>
<dbReference type="SUPFAM" id="SSF53448">
    <property type="entry name" value="Nucleotide-diphospho-sugar transferases"/>
    <property type="match status" value="1"/>
</dbReference>
<organism evidence="7">
    <name type="scientific">hydrothermal vent metagenome</name>
    <dbReference type="NCBI Taxonomy" id="652676"/>
    <lineage>
        <taxon>unclassified sequences</taxon>
        <taxon>metagenomes</taxon>
        <taxon>ecological metagenomes</taxon>
    </lineage>
</organism>
<reference evidence="7" key="1">
    <citation type="submission" date="2018-06" db="EMBL/GenBank/DDBJ databases">
        <authorList>
            <person name="Zhirakovskaya E."/>
        </authorList>
    </citation>
    <scope>NUCLEOTIDE SEQUENCE</scope>
</reference>
<keyword evidence="1 7" id="KW-0808">Transferase</keyword>
<dbReference type="PANTHER" id="PTHR46390:SF1">
    <property type="entry name" value="MANNOSE-1-PHOSPHATE GUANYLYLTRANSFERASE"/>
    <property type="match status" value="1"/>
</dbReference>
<evidence type="ECO:0000259" key="5">
    <source>
        <dbReference type="Pfam" id="PF00483"/>
    </source>
</evidence>
<dbReference type="FunFam" id="3.90.550.10:FF:000046">
    <property type="entry name" value="Mannose-1-phosphate guanylyltransferase (GDP)"/>
    <property type="match status" value="1"/>
</dbReference>
<dbReference type="EC" id="2.7.7.13" evidence="7"/>
<feature type="domain" description="Nucleotidyl transferase" evidence="5">
    <location>
        <begin position="8"/>
        <end position="284"/>
    </location>
</feature>
<gene>
    <name evidence="7" type="ORF">MNBD_UNCLBAC01-350</name>
</gene>
<keyword evidence="2 7" id="KW-0548">Nucleotidyltransferase</keyword>
<evidence type="ECO:0000256" key="2">
    <source>
        <dbReference type="ARBA" id="ARBA00022695"/>
    </source>
</evidence>
<keyword evidence="4" id="KW-0342">GTP-binding</keyword>
<dbReference type="CDD" id="cd02509">
    <property type="entry name" value="GDP-M1P_Guanylyltransferase"/>
    <property type="match status" value="1"/>
</dbReference>
<dbReference type="AlphaFoldDB" id="A0A3B1DZG7"/>
<dbReference type="InterPro" id="IPR054566">
    <property type="entry name" value="ManC/GMP-like_b-helix"/>
</dbReference>
<dbReference type="Pfam" id="PF22640">
    <property type="entry name" value="ManC_GMP_beta-helix"/>
    <property type="match status" value="1"/>
</dbReference>
<sequence length="355" mass="39882">MKNKNLYAVILAGGSGTRFWPMSRKDKPKQFLNITGQGSLLQSTLKRLQKSISPVNVLIVTNKEYKSVVAEQIKAFKVPVENILLEPEGKNTAPAICWAAACIHQRNPEAVMGVFPSDHLILNQTKFEEILQRAIKLAEQEYLVTFGIVPTRPETGYGYLKTIRDKGIVHVAQFIEKPILPKAKRYYKNKNYFWNSGMFVWRTETILKAFEIHLPDIHKVFVGKGVKPASTPYINKVWPKLQNISIDYGILEDAQDVAAIPSRGLEWSDVGSWEALSEVLDKDKDNNILKGDVLSIKGRNNLVWGSDKIIATIGLDNIVVIDTPDALLVCRKDMSQSVKVVVDTLKKNKVLSQLT</sequence>
<dbReference type="GO" id="GO:0004475">
    <property type="term" value="F:mannose-1-phosphate guanylyltransferase (GTP) activity"/>
    <property type="evidence" value="ECO:0007669"/>
    <property type="project" value="UniProtKB-EC"/>
</dbReference>
<evidence type="ECO:0000259" key="6">
    <source>
        <dbReference type="Pfam" id="PF22640"/>
    </source>
</evidence>
<dbReference type="Pfam" id="PF00483">
    <property type="entry name" value="NTP_transferase"/>
    <property type="match status" value="1"/>
</dbReference>
<dbReference type="Gene3D" id="3.90.550.10">
    <property type="entry name" value="Spore Coat Polysaccharide Biosynthesis Protein SpsA, Chain A"/>
    <property type="match status" value="1"/>
</dbReference>
<evidence type="ECO:0000256" key="3">
    <source>
        <dbReference type="ARBA" id="ARBA00022741"/>
    </source>
</evidence>
<dbReference type="InterPro" id="IPR005835">
    <property type="entry name" value="NTP_transferase_dom"/>
</dbReference>
<feature type="domain" description="MannoseP isomerase/GMP-like beta-helix" evidence="6">
    <location>
        <begin position="291"/>
        <end position="345"/>
    </location>
</feature>
<dbReference type="GO" id="GO:0005525">
    <property type="term" value="F:GTP binding"/>
    <property type="evidence" value="ECO:0007669"/>
    <property type="project" value="UniProtKB-KW"/>
</dbReference>
<evidence type="ECO:0000313" key="7">
    <source>
        <dbReference type="EMBL" id="VAX37985.1"/>
    </source>
</evidence>
<accession>A0A3B1DZG7</accession>
<dbReference type="InterPro" id="IPR051161">
    <property type="entry name" value="Mannose-6P_isomerase_type2"/>
</dbReference>
<dbReference type="GO" id="GO:0009298">
    <property type="term" value="P:GDP-mannose biosynthetic process"/>
    <property type="evidence" value="ECO:0007669"/>
    <property type="project" value="TreeGrafter"/>
</dbReference>
<evidence type="ECO:0000256" key="1">
    <source>
        <dbReference type="ARBA" id="ARBA00022679"/>
    </source>
</evidence>
<dbReference type="InterPro" id="IPR029044">
    <property type="entry name" value="Nucleotide-diphossugar_trans"/>
</dbReference>
<name>A0A3B1DZG7_9ZZZZ</name>
<dbReference type="SUPFAM" id="SSF159283">
    <property type="entry name" value="Guanosine diphospho-D-mannose pyrophosphorylase/mannose-6-phosphate isomerase linker domain"/>
    <property type="match status" value="1"/>
</dbReference>